<dbReference type="EMBL" id="PYSW02000017">
    <property type="protein sequence ID" value="KAG2386022.1"/>
    <property type="molecule type" value="Genomic_DNA"/>
</dbReference>
<evidence type="ECO:0000313" key="2">
    <source>
        <dbReference type="Proteomes" id="UP000816034"/>
    </source>
</evidence>
<proteinExistence type="predicted"/>
<gene>
    <name evidence="1" type="ORF">C9374_003171</name>
</gene>
<sequence>MSDGWKYNFSCNCFSTSAFYRNSLVYNEYSYTRINTESPKINSLEGFETYFKKCADNLGICVSLLPKPTVISHQLFMKNSATGSIQFDWGQALFVLRNKIISTCEPALIASNVTCSIYSFLFQPVQKLALNTYLRANKPQQFIKEYQAFMKHESVVKCLDKFQVLLEIAKENEHEVQFILSKKFTTTPLYILELLDTLTISKHKELCKQVSIIPPNNANKKKKQDKDFSFKNFKLFNWRNDLLLKCLNISEEEFHNMKRAIMSTSINNRLFSH</sequence>
<protein>
    <submittedName>
        <fullName evidence="1">Uncharacterized protein</fullName>
    </submittedName>
</protein>
<dbReference type="GeneID" id="68095626"/>
<name>A0AA88KQ41_NAELO</name>
<dbReference type="RefSeq" id="XP_044550015.1">
    <property type="nucleotide sequence ID" value="XM_044692670.1"/>
</dbReference>
<comment type="caution">
    <text evidence="1">The sequence shown here is derived from an EMBL/GenBank/DDBJ whole genome shotgun (WGS) entry which is preliminary data.</text>
</comment>
<reference evidence="1 2" key="1">
    <citation type="journal article" date="2018" name="BMC Genomics">
        <title>The genome of Naegleria lovaniensis, the basis for a comparative approach to unravel pathogenicity factors of the human pathogenic amoeba N. fowleri.</title>
        <authorList>
            <person name="Liechti N."/>
            <person name="Schurch N."/>
            <person name="Bruggmann R."/>
            <person name="Wittwer M."/>
        </authorList>
    </citation>
    <scope>NUCLEOTIDE SEQUENCE [LARGE SCALE GENOMIC DNA]</scope>
    <source>
        <strain evidence="1 2">ATCC 30569</strain>
    </source>
</reference>
<dbReference type="Proteomes" id="UP000816034">
    <property type="component" value="Unassembled WGS sequence"/>
</dbReference>
<organism evidence="1 2">
    <name type="scientific">Naegleria lovaniensis</name>
    <name type="common">Amoeba</name>
    <dbReference type="NCBI Taxonomy" id="51637"/>
    <lineage>
        <taxon>Eukaryota</taxon>
        <taxon>Discoba</taxon>
        <taxon>Heterolobosea</taxon>
        <taxon>Tetramitia</taxon>
        <taxon>Eutetramitia</taxon>
        <taxon>Vahlkampfiidae</taxon>
        <taxon>Naegleria</taxon>
    </lineage>
</organism>
<keyword evidence="2" id="KW-1185">Reference proteome</keyword>
<evidence type="ECO:0000313" key="1">
    <source>
        <dbReference type="EMBL" id="KAG2386022.1"/>
    </source>
</evidence>
<dbReference type="AlphaFoldDB" id="A0AA88KQ41"/>
<accession>A0AA88KQ41</accession>